<gene>
    <name evidence="1" type="ORF">BH720_034205</name>
</gene>
<name>A0ACD5GTX8_9CYAN</name>
<organism evidence="1 2">
    <name type="scientific">Desertifilum tharense IPPAS B-1220</name>
    <dbReference type="NCBI Taxonomy" id="1781255"/>
    <lineage>
        <taxon>Bacteria</taxon>
        <taxon>Bacillati</taxon>
        <taxon>Cyanobacteriota</taxon>
        <taxon>Cyanophyceae</taxon>
        <taxon>Desertifilales</taxon>
        <taxon>Desertifilaceae</taxon>
        <taxon>Desertifilum</taxon>
    </lineage>
</organism>
<sequence length="83" mass="9245">MSIALIPPLDIDRLFRVFAMTIIREVVQQALQSGYLTVAAENKLRQLLAQPYNADDLQAFLALQQAAMEGGVRQESRELLNSA</sequence>
<protein>
    <submittedName>
        <fullName evidence="1">Uncharacterized protein</fullName>
    </submittedName>
</protein>
<proteinExistence type="predicted"/>
<dbReference type="Proteomes" id="UP000095472">
    <property type="component" value="Chromosome"/>
</dbReference>
<accession>A0ACD5GTX8</accession>
<evidence type="ECO:0000313" key="2">
    <source>
        <dbReference type="Proteomes" id="UP000095472"/>
    </source>
</evidence>
<evidence type="ECO:0000313" key="1">
    <source>
        <dbReference type="EMBL" id="XPM64056.1"/>
    </source>
</evidence>
<reference evidence="1 2" key="1">
    <citation type="journal article" date="2016" name="Genome Announc.">
        <title>Draft Genome Sequence of the Thermotolerant Cyanobacterium Desertifilum sp. IPPAS B-1220.</title>
        <authorList>
            <person name="Mironov K.S."/>
            <person name="Sinetova M.A."/>
            <person name="Bolatkhan K."/>
            <person name="Zayadan B.K."/>
            <person name="Ustinova V.V."/>
            <person name="Kupriyanova E.V."/>
            <person name="Skrypnik A.N."/>
            <person name="Gogoleva N.E."/>
            <person name="Gogolev Y.V."/>
            <person name="Los D.A."/>
        </authorList>
    </citation>
    <scope>NUCLEOTIDE SEQUENCE [LARGE SCALE GENOMIC DNA]</scope>
    <source>
        <strain evidence="1 2">IPPAS B-1220</strain>
    </source>
</reference>
<dbReference type="EMBL" id="CP182909">
    <property type="protein sequence ID" value="XPM64056.1"/>
    <property type="molecule type" value="Genomic_DNA"/>
</dbReference>
<keyword evidence="2" id="KW-1185">Reference proteome</keyword>